<evidence type="ECO:0000313" key="2">
    <source>
        <dbReference type="EMBL" id="AIM47910.1"/>
    </source>
</evidence>
<geneLocation type="plasmid" evidence="2">
    <name>pACM1</name>
</geneLocation>
<name>A0A088FMT7_KLEOX</name>
<reference evidence="2" key="5">
    <citation type="journal article" date="2004" name="Plasmid">
        <title>The SHV-5 extended-spectrum beta-lactamase gene of pACM1 is located on the remnant of a compound transposon.</title>
        <authorList>
            <person name="Preston K.E."/>
            <person name="Venezia R.A."/>
            <person name="Stellrecht K.A."/>
        </authorList>
    </citation>
    <scope>NUCLEOTIDE SEQUENCE</scope>
    <source>
        <strain evidence="2">ATCC 51983</strain>
        <plasmid evidence="2">pACM1</plasmid>
    </source>
</reference>
<keyword evidence="2" id="KW-0614">Plasmid</keyword>
<evidence type="ECO:0000256" key="1">
    <source>
        <dbReference type="SAM" id="Phobius"/>
    </source>
</evidence>
<reference evidence="2" key="4">
    <citation type="journal article" date="2002" name="Plasmid">
        <title>Chromosomal sequences from Klebsiella pneumoniae flank the SHV-5 extended-spectrum beta-lactamase gene in pACM1.</title>
        <authorList>
            <person name="Preston K.E."/>
            <person name="Venezia R.A."/>
        </authorList>
    </citation>
    <scope>NUCLEOTIDE SEQUENCE</scope>
    <source>
        <strain evidence="2">ATCC 51983</strain>
        <plasmid evidence="2">pACM1</plasmid>
    </source>
</reference>
<sequence>MLYMALCSFMMILALSEMFRTMTAIGNGSFAGNRFIPLALVLLTLALASPFFATFYTLSRPVSMDALSRLSVGAQWAGIAAAILLCILYGYRAWKNGRFWYTGAAIASVVIAVIFANSLLFVSRPDAGIVATFVLNNDDSNDVQCDRSVLLVHYNKGTPTEWRCPTGIMFMSDASKPFLPWPDYHGGRSQHLTTALDQITDSAMRLDLSQKP</sequence>
<feature type="transmembrane region" description="Helical" evidence="1">
    <location>
        <begin position="38"/>
        <end position="58"/>
    </location>
</feature>
<keyword evidence="1" id="KW-0472">Membrane</keyword>
<dbReference type="RefSeq" id="WP_023302498.1">
    <property type="nucleotide sequence ID" value="NZ_CP196094.1"/>
</dbReference>
<dbReference type="AlphaFoldDB" id="A0A088FMT7"/>
<dbReference type="EMBL" id="KJ541681">
    <property type="protein sequence ID" value="AIM47910.1"/>
    <property type="molecule type" value="Genomic_DNA"/>
</dbReference>
<feature type="transmembrane region" description="Helical" evidence="1">
    <location>
        <begin position="70"/>
        <end position="93"/>
    </location>
</feature>
<keyword evidence="1" id="KW-1133">Transmembrane helix</keyword>
<organism evidence="2">
    <name type="scientific">Klebsiella oxytoca</name>
    <dbReference type="NCBI Taxonomy" id="571"/>
    <lineage>
        <taxon>Bacteria</taxon>
        <taxon>Pseudomonadati</taxon>
        <taxon>Pseudomonadota</taxon>
        <taxon>Gammaproteobacteria</taxon>
        <taxon>Enterobacterales</taxon>
        <taxon>Enterobacteriaceae</taxon>
        <taxon>Klebsiella/Raoultella group</taxon>
        <taxon>Klebsiella</taxon>
    </lineage>
</organism>
<accession>A0A088FMT7</accession>
<protein>
    <submittedName>
        <fullName evidence="2">Uncharacterized protein</fullName>
    </submittedName>
</protein>
<proteinExistence type="predicted"/>
<feature type="transmembrane region" description="Helical" evidence="1">
    <location>
        <begin position="99"/>
        <end position="122"/>
    </location>
</feature>
<reference evidence="2" key="1">
    <citation type="journal article" date="1997" name="Plasmid">
        <title>The resistance and integrase genes of pACM1, a conjugative multiple-resistance plasmid, from Klebsiella oxytoca.</title>
        <authorList>
            <person name="Preston K.E."/>
            <person name="Kacica M.A."/>
            <person name="Limberger R.J."/>
            <person name="Archinal W.A."/>
            <person name="Venezia R.A."/>
        </authorList>
    </citation>
    <scope>NUCLEOTIDE SEQUENCE</scope>
    <source>
        <strain evidence="2">ATCC 51983</strain>
        <plasmid evidence="2">pACM1</plasmid>
    </source>
</reference>
<reference evidence="2" key="2">
    <citation type="journal article" date="1999" name="Plasmid">
        <title>The cassettes and 3' conserved segment of an integron from Klebsiella oxytoca plasmid pACM1.</title>
        <authorList>
            <person name="Preston K.E."/>
            <person name="Radomski C.C."/>
            <person name="Venezia R.A."/>
        </authorList>
    </citation>
    <scope>NUCLEOTIDE SEQUENCE</scope>
    <source>
        <strain evidence="2">ATCC 51983</strain>
        <plasmid evidence="2">pACM1</plasmid>
    </source>
</reference>
<keyword evidence="1" id="KW-0812">Transmembrane</keyword>
<reference evidence="2" key="3">
    <citation type="journal article" date="2000" name="Plasmid">
        <title>Nucleotide sequence of a 7-kb fragment of pACM1 encoding an IncM DNA primase and other putative proteins associated with conjugation.</title>
        <authorList>
            <person name="Preston K.E."/>
            <person name="Radomski C.C."/>
            <person name="Venezia R.A."/>
        </authorList>
    </citation>
    <scope>NUCLEOTIDE SEQUENCE</scope>
    <source>
        <strain evidence="2">ATCC 51983</strain>
        <plasmid evidence="2">pACM1</plasmid>
    </source>
</reference>
<reference evidence="2" key="6">
    <citation type="journal article" date="2014" name="Plasmid">
        <title>The complete nucleotide sequence of the multi-drug resistance-encoding IncL/M plasmid pACM1.</title>
        <authorList>
            <person name="Preston K.E."/>
            <person name="Hitchcock S.A."/>
            <person name="Aziz A.Y."/>
            <person name="Tine J.A."/>
        </authorList>
    </citation>
    <scope>NUCLEOTIDE SEQUENCE</scope>
    <source>
        <strain evidence="2">ATCC 51983</strain>
        <plasmid evidence="2">pACM1</plasmid>
    </source>
</reference>